<evidence type="ECO:0000313" key="6">
    <source>
        <dbReference type="Ensembl" id="ENSLLEP00000038322.1"/>
    </source>
</evidence>
<evidence type="ECO:0000256" key="5">
    <source>
        <dbReference type="SAM" id="Phobius"/>
    </source>
</evidence>
<evidence type="ECO:0000256" key="4">
    <source>
        <dbReference type="ARBA" id="ARBA00023136"/>
    </source>
</evidence>
<keyword evidence="7" id="KW-1185">Reference proteome</keyword>
<dbReference type="Proteomes" id="UP000694569">
    <property type="component" value="Unplaced"/>
</dbReference>
<sequence length="167" mass="18180">MLCNNVVGLLGSCLSLVFLLVGILTDYWLVDFGTGLTHEGLWQICSKGDCIKLPGAEYIEATRALLIISTACLTFGILSSCLSFNNFSVGKFTAPLMASITEFAAAIFLIIGMSIYTGETCFMVNTGSFNYEWSFYLCWVATLFQLTSAVSHLLAHRANPLPGYESV</sequence>
<dbReference type="InterPro" id="IPR004031">
    <property type="entry name" value="PMP22/EMP/MP20/Claudin"/>
</dbReference>
<dbReference type="Pfam" id="PF00822">
    <property type="entry name" value="PMP22_Claudin"/>
    <property type="match status" value="1"/>
</dbReference>
<proteinExistence type="predicted"/>
<name>A0A8C5QIM8_9ANUR</name>
<dbReference type="GO" id="GO:0005886">
    <property type="term" value="C:plasma membrane"/>
    <property type="evidence" value="ECO:0007669"/>
    <property type="project" value="TreeGrafter"/>
</dbReference>
<keyword evidence="2 5" id="KW-0812">Transmembrane</keyword>
<dbReference type="PANTHER" id="PTHR10671:SF108">
    <property type="entry name" value="CLAUDIN FAMILY PROTEIN-RELATED"/>
    <property type="match status" value="1"/>
</dbReference>
<evidence type="ECO:0000256" key="1">
    <source>
        <dbReference type="ARBA" id="ARBA00004141"/>
    </source>
</evidence>
<feature type="transmembrane region" description="Helical" evidence="5">
    <location>
        <begin position="133"/>
        <end position="155"/>
    </location>
</feature>
<dbReference type="InterPro" id="IPR050579">
    <property type="entry name" value="PMP-22/EMP/MP20-like"/>
</dbReference>
<evidence type="ECO:0000256" key="3">
    <source>
        <dbReference type="ARBA" id="ARBA00022989"/>
    </source>
</evidence>
<dbReference type="PANTHER" id="PTHR10671">
    <property type="entry name" value="EPITHELIAL MEMBRANE PROTEIN-RELATED"/>
    <property type="match status" value="1"/>
</dbReference>
<keyword evidence="4 5" id="KW-0472">Membrane</keyword>
<dbReference type="Ensembl" id="ENSLLET00000039833.1">
    <property type="protein sequence ID" value="ENSLLEP00000038322.1"/>
    <property type="gene ID" value="ENSLLEG00000024308.1"/>
</dbReference>
<reference evidence="6" key="1">
    <citation type="submission" date="2025-08" db="UniProtKB">
        <authorList>
            <consortium name="Ensembl"/>
        </authorList>
    </citation>
    <scope>IDENTIFICATION</scope>
</reference>
<feature type="transmembrane region" description="Helical" evidence="5">
    <location>
        <begin position="7"/>
        <end position="30"/>
    </location>
</feature>
<evidence type="ECO:0000256" key="2">
    <source>
        <dbReference type="ARBA" id="ARBA00022692"/>
    </source>
</evidence>
<comment type="subcellular location">
    <subcellularLocation>
        <location evidence="1">Membrane</location>
        <topology evidence="1">Multi-pass membrane protein</topology>
    </subcellularLocation>
</comment>
<keyword evidence="3 5" id="KW-1133">Transmembrane helix</keyword>
<organism evidence="6 7">
    <name type="scientific">Leptobrachium leishanense</name>
    <name type="common">Leishan spiny toad</name>
    <dbReference type="NCBI Taxonomy" id="445787"/>
    <lineage>
        <taxon>Eukaryota</taxon>
        <taxon>Metazoa</taxon>
        <taxon>Chordata</taxon>
        <taxon>Craniata</taxon>
        <taxon>Vertebrata</taxon>
        <taxon>Euteleostomi</taxon>
        <taxon>Amphibia</taxon>
        <taxon>Batrachia</taxon>
        <taxon>Anura</taxon>
        <taxon>Pelobatoidea</taxon>
        <taxon>Megophryidae</taxon>
        <taxon>Leptobrachium</taxon>
    </lineage>
</organism>
<feature type="transmembrane region" description="Helical" evidence="5">
    <location>
        <begin position="64"/>
        <end position="84"/>
    </location>
</feature>
<dbReference type="AlphaFoldDB" id="A0A8C5QIM8"/>
<evidence type="ECO:0000313" key="7">
    <source>
        <dbReference type="Proteomes" id="UP000694569"/>
    </source>
</evidence>
<dbReference type="Gene3D" id="1.20.140.150">
    <property type="match status" value="1"/>
</dbReference>
<dbReference type="OrthoDB" id="9427654at2759"/>
<feature type="transmembrane region" description="Helical" evidence="5">
    <location>
        <begin position="96"/>
        <end position="118"/>
    </location>
</feature>
<accession>A0A8C5QIM8</accession>
<protein>
    <submittedName>
        <fullName evidence="6">Uncharacterized protein</fullName>
    </submittedName>
</protein>
<reference evidence="6" key="2">
    <citation type="submission" date="2025-09" db="UniProtKB">
        <authorList>
            <consortium name="Ensembl"/>
        </authorList>
    </citation>
    <scope>IDENTIFICATION</scope>
</reference>